<evidence type="ECO:0000256" key="2">
    <source>
        <dbReference type="ARBA" id="ARBA00004648"/>
    </source>
</evidence>
<evidence type="ECO:0000313" key="15">
    <source>
        <dbReference type="EMBL" id="STZ26868.1"/>
    </source>
</evidence>
<dbReference type="InterPro" id="IPR003406">
    <property type="entry name" value="Glyco_trans_14"/>
</dbReference>
<evidence type="ECO:0000256" key="14">
    <source>
        <dbReference type="ARBA" id="ARBA00042865"/>
    </source>
</evidence>
<evidence type="ECO:0000256" key="11">
    <source>
        <dbReference type="ARBA" id="ARBA00023136"/>
    </source>
</evidence>
<sequence length="308" mass="36636">MATNQDQNHPQLKFETKNNTVNKLITVAYFITIKYSPDYFLTMFKKLYNKDQLYLIYIDHTCSLEVKNMIQTYVVHLSNVYILDSFYLQTDSYNKYKIQLNAMQYLLNVSAKWDYYINLTDDHYPLKSQYRICEYLSNNKEHNYFIYYDKSKYNLDTYNSNKHNYSGLIALKDAGFSKNTIIPYMSNTWLILTRDSCAFLSYSKLVDHYIELYTNSLLPSNSFFATILLNSDYKRIIINHDQRILFSKSEPVELILKKIKSNNHFFVRKMNLTSNSIIDKCIEDNYQLSLMDKKENKNELGLNSNQQN</sequence>
<reference evidence="15 16" key="1">
    <citation type="submission" date="2018-06" db="EMBL/GenBank/DDBJ databases">
        <authorList>
            <consortium name="Pathogen Informatics"/>
            <person name="Doyle S."/>
        </authorList>
    </citation>
    <scope>NUCLEOTIDE SEQUENCE [LARGE SCALE GENOMIC DNA]</scope>
    <source>
        <strain evidence="15 16">NCTC11179</strain>
    </source>
</reference>
<keyword evidence="3" id="KW-0328">Glycosyltransferase</keyword>
<evidence type="ECO:0000256" key="4">
    <source>
        <dbReference type="ARBA" id="ARBA00022679"/>
    </source>
</evidence>
<keyword evidence="10" id="KW-0333">Golgi apparatus</keyword>
<evidence type="ECO:0000256" key="7">
    <source>
        <dbReference type="ARBA" id="ARBA00022824"/>
    </source>
</evidence>
<dbReference type="Proteomes" id="UP000255024">
    <property type="component" value="Unassembled WGS sequence"/>
</dbReference>
<dbReference type="GO" id="GO:0015012">
    <property type="term" value="P:heparan sulfate proteoglycan biosynthetic process"/>
    <property type="evidence" value="ECO:0007669"/>
    <property type="project" value="TreeGrafter"/>
</dbReference>
<keyword evidence="7" id="KW-0256">Endoplasmic reticulum</keyword>
<evidence type="ECO:0000256" key="8">
    <source>
        <dbReference type="ARBA" id="ARBA00022968"/>
    </source>
</evidence>
<evidence type="ECO:0000256" key="10">
    <source>
        <dbReference type="ARBA" id="ARBA00023034"/>
    </source>
</evidence>
<dbReference type="EMBL" id="UGQL01000001">
    <property type="protein sequence ID" value="STZ26868.1"/>
    <property type="molecule type" value="Genomic_DNA"/>
</dbReference>
<evidence type="ECO:0000256" key="9">
    <source>
        <dbReference type="ARBA" id="ARBA00022989"/>
    </source>
</evidence>
<keyword evidence="12" id="KW-1015">Disulfide bond</keyword>
<keyword evidence="13" id="KW-0325">Glycoprotein</keyword>
<evidence type="ECO:0000256" key="3">
    <source>
        <dbReference type="ARBA" id="ARBA00022676"/>
    </source>
</evidence>
<dbReference type="RefSeq" id="WP_115089921.1">
    <property type="nucleotide sequence ID" value="NZ_CP068107.1"/>
</dbReference>
<keyword evidence="6" id="KW-0479">Metal-binding</keyword>
<dbReference type="GO" id="GO:0030158">
    <property type="term" value="F:protein xylosyltransferase activity"/>
    <property type="evidence" value="ECO:0007669"/>
    <property type="project" value="InterPro"/>
</dbReference>
<dbReference type="Pfam" id="PF02485">
    <property type="entry name" value="Branch"/>
    <property type="match status" value="1"/>
</dbReference>
<dbReference type="InterPro" id="IPR043538">
    <property type="entry name" value="XYLT"/>
</dbReference>
<organism evidence="15 16">
    <name type="scientific">Myroides odoratus</name>
    <name type="common">Flavobacterium odoratum</name>
    <dbReference type="NCBI Taxonomy" id="256"/>
    <lineage>
        <taxon>Bacteria</taxon>
        <taxon>Pseudomonadati</taxon>
        <taxon>Bacteroidota</taxon>
        <taxon>Flavobacteriia</taxon>
        <taxon>Flavobacteriales</taxon>
        <taxon>Flavobacteriaceae</taxon>
        <taxon>Myroides</taxon>
    </lineage>
</organism>
<keyword evidence="11" id="KW-0472">Membrane</keyword>
<evidence type="ECO:0000256" key="12">
    <source>
        <dbReference type="ARBA" id="ARBA00023157"/>
    </source>
</evidence>
<keyword evidence="8" id="KW-0735">Signal-anchor</keyword>
<dbReference type="GO" id="GO:0046872">
    <property type="term" value="F:metal ion binding"/>
    <property type="evidence" value="ECO:0007669"/>
    <property type="project" value="UniProtKB-KW"/>
</dbReference>
<accession>A0A378RJK1</accession>
<dbReference type="AlphaFoldDB" id="A0A378RJK1"/>
<dbReference type="GO" id="GO:0050650">
    <property type="term" value="P:chondroitin sulfate proteoglycan biosynthetic process"/>
    <property type="evidence" value="ECO:0007669"/>
    <property type="project" value="TreeGrafter"/>
</dbReference>
<evidence type="ECO:0000256" key="5">
    <source>
        <dbReference type="ARBA" id="ARBA00022692"/>
    </source>
</evidence>
<proteinExistence type="predicted"/>
<evidence type="ECO:0000256" key="13">
    <source>
        <dbReference type="ARBA" id="ARBA00023180"/>
    </source>
</evidence>
<dbReference type="PANTHER" id="PTHR46025">
    <property type="entry name" value="XYLOSYLTRANSFERASE OXT"/>
    <property type="match status" value="1"/>
</dbReference>
<keyword evidence="16" id="KW-1185">Reference proteome</keyword>
<dbReference type="GO" id="GO:0016020">
    <property type="term" value="C:membrane"/>
    <property type="evidence" value="ECO:0007669"/>
    <property type="project" value="InterPro"/>
</dbReference>
<keyword evidence="4" id="KW-0808">Transferase</keyword>
<keyword evidence="9" id="KW-1133">Transmembrane helix</keyword>
<gene>
    <name evidence="15" type="ORF">NCTC11179_00395</name>
</gene>
<name>A0A378RJK1_MYROD</name>
<evidence type="ECO:0000256" key="1">
    <source>
        <dbReference type="ARBA" id="ARBA00004323"/>
    </source>
</evidence>
<dbReference type="PANTHER" id="PTHR46025:SF3">
    <property type="entry name" value="XYLOSYLTRANSFERASE OXT"/>
    <property type="match status" value="1"/>
</dbReference>
<keyword evidence="5" id="KW-0812">Transmembrane</keyword>
<protein>
    <recommendedName>
        <fullName evidence="14">Peptide O-xylosyltransferase</fullName>
    </recommendedName>
</protein>
<comment type="subcellular location">
    <subcellularLocation>
        <location evidence="2">Endoplasmic reticulum membrane</location>
        <topology evidence="2">Single-pass type II membrane protein</topology>
    </subcellularLocation>
    <subcellularLocation>
        <location evidence="1">Golgi apparatus membrane</location>
        <topology evidence="1">Single-pass type II membrane protein</topology>
    </subcellularLocation>
</comment>
<evidence type="ECO:0000256" key="6">
    <source>
        <dbReference type="ARBA" id="ARBA00022723"/>
    </source>
</evidence>
<evidence type="ECO:0000313" key="16">
    <source>
        <dbReference type="Proteomes" id="UP000255024"/>
    </source>
</evidence>